<dbReference type="EMBL" id="JAJMLW010000001">
    <property type="protein sequence ID" value="MCI2241143.1"/>
    <property type="molecule type" value="Genomic_DNA"/>
</dbReference>
<evidence type="ECO:0000313" key="2">
    <source>
        <dbReference type="EMBL" id="MCI2241143.1"/>
    </source>
</evidence>
<sequence>MEAGQSSNAAGCPAQATGRPEQAALAGDARAASAPAQSGTSAPRAASYVDEASPLTCEYLDVIAELGGDEAGRRAAWRRMGEGTAWYHGAPVALNYVPRVYGPRTRAYLDAIATSIYGILAKVIERYQADPAFRREFRLDPRVEELALLPRGYAEPLPMARVDLMFDEVTGDFRFCEFNTDSSSGMNETREALAAIREGEAYRRFAARHQLEDDVERQFDGWVRTFARIWESRAAAAPAVPAAPSASASPAPAGHAAGAPDAAASAAPVPAAPAHPQVAIVACLDGPDPDARELERFIPLFERAGFACSVFDVRELSFDGSRLHGNAALAGEGDVDIDVIWRFCIVVDLLQHWDEVQPLIDALRQRKVEMIGSFATQIAHDKQLFAVLRRPAAQALLTSAERAFVEAHIPRTAFLDDPDLDLGAVRAHPGRWVLKPTDWYASKNVQAGAEHTPEEWSRLIDAALAQEGGSPWIVQEFFAPQATPAIPLYGRPGDFTAAPRPFGNLLGLYLHAGRFAGCYLRQGPHDVIGSARDGLVTPVLWTEA</sequence>
<feature type="compositionally biased region" description="Low complexity" evidence="1">
    <location>
        <begin position="23"/>
        <end position="36"/>
    </location>
</feature>
<organism evidence="2 3">
    <name type="scientific">Adlercreutzia faecimuris</name>
    <dbReference type="NCBI Taxonomy" id="2897341"/>
    <lineage>
        <taxon>Bacteria</taxon>
        <taxon>Bacillati</taxon>
        <taxon>Actinomycetota</taxon>
        <taxon>Coriobacteriia</taxon>
        <taxon>Eggerthellales</taxon>
        <taxon>Eggerthellaceae</taxon>
        <taxon>Adlercreutzia</taxon>
    </lineage>
</organism>
<dbReference type="SUPFAM" id="SSF56059">
    <property type="entry name" value="Glutathione synthetase ATP-binding domain-like"/>
    <property type="match status" value="1"/>
</dbReference>
<keyword evidence="3" id="KW-1185">Reference proteome</keyword>
<dbReference type="GO" id="GO:0016874">
    <property type="term" value="F:ligase activity"/>
    <property type="evidence" value="ECO:0007669"/>
    <property type="project" value="UniProtKB-KW"/>
</dbReference>
<keyword evidence="2" id="KW-0436">Ligase</keyword>
<reference evidence="2" key="1">
    <citation type="submission" date="2021-11" db="EMBL/GenBank/DDBJ databases">
        <title>A Novel Adlercreutzia Species, isolated from a Allomyrina dichotoma larva feces.</title>
        <authorList>
            <person name="Suh M.K."/>
        </authorList>
    </citation>
    <scope>NUCLEOTIDE SEQUENCE</scope>
    <source>
        <strain evidence="2">JBNU-10</strain>
    </source>
</reference>
<proteinExistence type="predicted"/>
<comment type="caution">
    <text evidence="2">The sequence shown here is derived from an EMBL/GenBank/DDBJ whole genome shotgun (WGS) entry which is preliminary data.</text>
</comment>
<dbReference type="Proteomes" id="UP001430755">
    <property type="component" value="Unassembled WGS sequence"/>
</dbReference>
<evidence type="ECO:0000256" key="1">
    <source>
        <dbReference type="SAM" id="MobiDB-lite"/>
    </source>
</evidence>
<protein>
    <submittedName>
        <fullName evidence="2">Carboxylate--amine ligase</fullName>
    </submittedName>
</protein>
<evidence type="ECO:0000313" key="3">
    <source>
        <dbReference type="Proteomes" id="UP001430755"/>
    </source>
</evidence>
<name>A0ABS9WE55_9ACTN</name>
<dbReference type="RefSeq" id="WP_242163002.1">
    <property type="nucleotide sequence ID" value="NZ_JAJMLW010000001.1"/>
</dbReference>
<gene>
    <name evidence="2" type="ORF">LPT13_02100</name>
</gene>
<accession>A0ABS9WE55</accession>
<feature type="region of interest" description="Disordered" evidence="1">
    <location>
        <begin position="1"/>
        <end position="45"/>
    </location>
</feature>